<dbReference type="CDD" id="cd00077">
    <property type="entry name" value="HDc"/>
    <property type="match status" value="1"/>
</dbReference>
<reference evidence="3" key="1">
    <citation type="submission" date="2018-06" db="EMBL/GenBank/DDBJ databases">
        <authorList>
            <person name="Zhirakovskaya E."/>
        </authorList>
    </citation>
    <scope>NUCLEOTIDE SEQUENCE</scope>
</reference>
<dbReference type="PANTHER" id="PTHR43155:SF2">
    <property type="entry name" value="CYCLIC DI-GMP PHOSPHODIESTERASE PA4108"/>
    <property type="match status" value="1"/>
</dbReference>
<organism evidence="3">
    <name type="scientific">hydrothermal vent metagenome</name>
    <dbReference type="NCBI Taxonomy" id="652676"/>
    <lineage>
        <taxon>unclassified sequences</taxon>
        <taxon>metagenomes</taxon>
        <taxon>ecological metagenomes</taxon>
    </lineage>
</organism>
<dbReference type="Gene3D" id="1.10.3210.10">
    <property type="entry name" value="Hypothetical protein af1432"/>
    <property type="match status" value="1"/>
</dbReference>
<evidence type="ECO:0000259" key="1">
    <source>
        <dbReference type="PROSITE" id="PS50894"/>
    </source>
</evidence>
<dbReference type="Pfam" id="PF01627">
    <property type="entry name" value="Hpt"/>
    <property type="match status" value="1"/>
</dbReference>
<protein>
    <recommendedName>
        <fullName evidence="4">HD-GYP domain-containing protein</fullName>
    </recommendedName>
</protein>
<dbReference type="InterPro" id="IPR037522">
    <property type="entry name" value="HD_GYP_dom"/>
</dbReference>
<dbReference type="InterPro" id="IPR008207">
    <property type="entry name" value="Sig_transdc_His_kin_Hpt_dom"/>
</dbReference>
<gene>
    <name evidence="3" type="ORF">MNBD_GAMMA18-2481</name>
</gene>
<dbReference type="AlphaFoldDB" id="A0A3B0ZUV1"/>
<dbReference type="PROSITE" id="PS51832">
    <property type="entry name" value="HD_GYP"/>
    <property type="match status" value="1"/>
</dbReference>
<dbReference type="InterPro" id="IPR003607">
    <property type="entry name" value="HD/PDEase_dom"/>
</dbReference>
<dbReference type="Pfam" id="PF13487">
    <property type="entry name" value="HD_5"/>
    <property type="match status" value="1"/>
</dbReference>
<dbReference type="Gene3D" id="1.20.120.160">
    <property type="entry name" value="HPT domain"/>
    <property type="match status" value="1"/>
</dbReference>
<dbReference type="CDD" id="cd00088">
    <property type="entry name" value="HPT"/>
    <property type="match status" value="1"/>
</dbReference>
<dbReference type="SUPFAM" id="SSF109604">
    <property type="entry name" value="HD-domain/PDEase-like"/>
    <property type="match status" value="1"/>
</dbReference>
<feature type="domain" description="HD-GYP" evidence="2">
    <location>
        <begin position="171"/>
        <end position="368"/>
    </location>
</feature>
<accession>A0A3B0ZUV1</accession>
<dbReference type="InterPro" id="IPR036641">
    <property type="entry name" value="HPT_dom_sf"/>
</dbReference>
<dbReference type="EMBL" id="UOFP01000291">
    <property type="protein sequence ID" value="VAW89789.1"/>
    <property type="molecule type" value="Genomic_DNA"/>
</dbReference>
<dbReference type="SUPFAM" id="SSF47226">
    <property type="entry name" value="Histidine-containing phosphotransfer domain, HPT domain"/>
    <property type="match status" value="1"/>
</dbReference>
<dbReference type="GO" id="GO:0000160">
    <property type="term" value="P:phosphorelay signal transduction system"/>
    <property type="evidence" value="ECO:0007669"/>
    <property type="project" value="InterPro"/>
</dbReference>
<name>A0A3B0ZUV1_9ZZZZ</name>
<dbReference type="SMART" id="SM00073">
    <property type="entry name" value="HPT"/>
    <property type="match status" value="1"/>
</dbReference>
<dbReference type="PANTHER" id="PTHR43155">
    <property type="entry name" value="CYCLIC DI-GMP PHOSPHODIESTERASE PA4108-RELATED"/>
    <property type="match status" value="1"/>
</dbReference>
<feature type="domain" description="HPt" evidence="1">
    <location>
        <begin position="6"/>
        <end position="110"/>
    </location>
</feature>
<sequence>MSFDPELEVDGDLLNDFLEEFVEKQRDIEGDLMRLEADPTDGELLANIFRAVHTIKGNACFCKMEPVSQFAHSLEELLQAVRSGAISFTPQLSEVVLLSMDRINTIVQCFVASEPQEVEQNHKIEQSLLAISSVQSGERYAAIQYSLCLLSDSFDDLGSDFDLSAESSEADAAASCGLEGDLDYFYLLMKQSEQRSIFWQGRGERVLSLAMEMNAIAGTPIEPYKLTAAIYLHDFAMGLLPEFIISKNERLSDDELLLLHNHPLIAAQLMGRLPGWDGVREMIFQHHERLDGKGYPQQLTGDDICDGAQLIGVVDAYISLTRPRADRLHKRSVMRAILELNNNKETQFSARWVTVLNTVIKQRYLKRS</sequence>
<proteinExistence type="predicted"/>
<dbReference type="PROSITE" id="PS50894">
    <property type="entry name" value="HPT"/>
    <property type="match status" value="1"/>
</dbReference>
<evidence type="ECO:0008006" key="4">
    <source>
        <dbReference type="Google" id="ProtNLM"/>
    </source>
</evidence>
<evidence type="ECO:0000313" key="3">
    <source>
        <dbReference type="EMBL" id="VAW89789.1"/>
    </source>
</evidence>
<evidence type="ECO:0000259" key="2">
    <source>
        <dbReference type="PROSITE" id="PS51832"/>
    </source>
</evidence>